<gene>
    <name evidence="2" type="primary">X_2</name>
    <name evidence="2" type="ORF">NCTC10764_06404</name>
</gene>
<keyword evidence="1" id="KW-0812">Transmembrane</keyword>
<dbReference type="AlphaFoldDB" id="A0A376KHT5"/>
<reference evidence="2 3" key="1">
    <citation type="submission" date="2018-06" db="EMBL/GenBank/DDBJ databases">
        <authorList>
            <consortium name="Pathogen Informatics"/>
            <person name="Doyle S."/>
        </authorList>
    </citation>
    <scope>NUCLEOTIDE SEQUENCE [LARGE SCALE GENOMIC DNA]</scope>
    <source>
        <strain evidence="2 3">NCTC10764</strain>
    </source>
</reference>
<accession>A0A376KHT5</accession>
<keyword evidence="1" id="KW-0472">Membrane</keyword>
<name>A0A376KHT5_ECOLX</name>
<organism evidence="2 3">
    <name type="scientific">Escherichia coli</name>
    <dbReference type="NCBI Taxonomy" id="562"/>
    <lineage>
        <taxon>Bacteria</taxon>
        <taxon>Pseudomonadati</taxon>
        <taxon>Pseudomonadota</taxon>
        <taxon>Gammaproteobacteria</taxon>
        <taxon>Enterobacterales</taxon>
        <taxon>Enterobacteriaceae</taxon>
        <taxon>Escherichia</taxon>
    </lineage>
</organism>
<keyword evidence="1" id="KW-1133">Transmembrane helix</keyword>
<dbReference type="EMBL" id="UFZL01000006">
    <property type="protein sequence ID" value="STE82325.1"/>
    <property type="molecule type" value="Genomic_DNA"/>
</dbReference>
<sequence>MKVKALEGDTVDSLCFRYYGTTQGVTEKVLDANPGLCQQVFLDAGQEVEMPEPEKKKREMIQLWGGLAVSTIQTGITEQVIAWLFDHLPTVYAVGAAVSISALMSLYDGRTTGSDRNGIAGVRRSCHGRGRVVALLRFS</sequence>
<evidence type="ECO:0000313" key="3">
    <source>
        <dbReference type="Proteomes" id="UP000255201"/>
    </source>
</evidence>
<evidence type="ECO:0000313" key="2">
    <source>
        <dbReference type="EMBL" id="STE82325.1"/>
    </source>
</evidence>
<feature type="transmembrane region" description="Helical" evidence="1">
    <location>
        <begin position="63"/>
        <end position="85"/>
    </location>
</feature>
<evidence type="ECO:0000256" key="1">
    <source>
        <dbReference type="SAM" id="Phobius"/>
    </source>
</evidence>
<protein>
    <submittedName>
        <fullName evidence="2">Tail protein X (GpX)</fullName>
    </submittedName>
</protein>
<dbReference type="InterPro" id="IPR008861">
    <property type="entry name" value="GpX-like"/>
</dbReference>
<feature type="transmembrane region" description="Helical" evidence="1">
    <location>
        <begin position="91"/>
        <end position="107"/>
    </location>
</feature>
<proteinExistence type="predicted"/>
<dbReference type="Proteomes" id="UP000255201">
    <property type="component" value="Unassembled WGS sequence"/>
</dbReference>
<dbReference type="Pfam" id="PF05489">
    <property type="entry name" value="Phage_tail_X"/>
    <property type="match status" value="1"/>
</dbReference>